<dbReference type="Proteomes" id="UP000323012">
    <property type="component" value="Unassembled WGS sequence"/>
</dbReference>
<evidence type="ECO:0000313" key="3">
    <source>
        <dbReference type="Proteomes" id="UP000072236"/>
    </source>
</evidence>
<dbReference type="AlphaFoldDB" id="A0A142FZM8"/>
<dbReference type="RefSeq" id="WP_005540436.1">
    <property type="nucleotide sequence ID" value="NZ_CP012959.1"/>
</dbReference>
<organism evidence="2 4">
    <name type="scientific">Aggregatibacter actinomycetemcomitans</name>
    <name type="common">Actinobacillus actinomycetemcomitans</name>
    <name type="synonym">Haemophilus actinomycetemcomitans</name>
    <dbReference type="NCBI Taxonomy" id="714"/>
    <lineage>
        <taxon>Bacteria</taxon>
        <taxon>Pseudomonadati</taxon>
        <taxon>Pseudomonadota</taxon>
        <taxon>Gammaproteobacteria</taxon>
        <taxon>Pasteurellales</taxon>
        <taxon>Pasteurellaceae</taxon>
        <taxon>Aggregatibacter</taxon>
    </lineage>
</organism>
<dbReference type="Proteomes" id="UP000072236">
    <property type="component" value="Chromosome"/>
</dbReference>
<evidence type="ECO:0000313" key="1">
    <source>
        <dbReference type="EMBL" id="AMQ93858.1"/>
    </source>
</evidence>
<evidence type="ECO:0000313" key="2">
    <source>
        <dbReference type="EMBL" id="TYA38572.1"/>
    </source>
</evidence>
<name>A0A142FZM8_AGGAC</name>
<dbReference type="EMBL" id="VSED01000021">
    <property type="protein sequence ID" value="TYA38572.1"/>
    <property type="molecule type" value="Genomic_DNA"/>
</dbReference>
<protein>
    <submittedName>
        <fullName evidence="2">Uncharacterized protein</fullName>
    </submittedName>
</protein>
<dbReference type="OrthoDB" id="5690088at2"/>
<accession>A0A142FZM8</accession>
<gene>
    <name evidence="1" type="ORF">ACT75_04640</name>
    <name evidence="2" type="ORF">FXB79_07905</name>
</gene>
<dbReference type="EMBL" id="CP012959">
    <property type="protein sequence ID" value="AMQ93858.1"/>
    <property type="molecule type" value="Genomic_DNA"/>
</dbReference>
<reference evidence="1 3" key="1">
    <citation type="submission" date="2015-10" db="EMBL/GenBank/DDBJ databases">
        <title>Tn-seq of a polymicrobial infection.</title>
        <authorList>
            <person name="Stacy A."/>
            <person name="Rumbaugh K.P."/>
            <person name="Whiteley M."/>
        </authorList>
    </citation>
    <scope>NUCLEOTIDE SEQUENCE [LARGE SCALE GENOMIC DNA]</scope>
    <source>
        <strain evidence="1 3">624</strain>
    </source>
</reference>
<evidence type="ECO:0000313" key="4">
    <source>
        <dbReference type="Proteomes" id="UP000323012"/>
    </source>
</evidence>
<dbReference type="KEGG" id="aact:ACT75_04640"/>
<reference evidence="2 4" key="2">
    <citation type="submission" date="2019-08" db="EMBL/GenBank/DDBJ databases">
        <title>Whole genome sequencing of Aggregatibacter actinomycetemcomitans cultured from blood stream infections in Denmark reveals a novel phylogenetic lineage expressing serotype a membrane O polysaccharide.</title>
        <authorList>
            <person name="Nedergaard S."/>
            <person name="Kobel C.M."/>
            <person name="Nielsen M.B."/>
            <person name="Moeller R.T."/>
            <person name="Jensen A.B."/>
            <person name="Noerskov-Lauritsen N."/>
        </authorList>
    </citation>
    <scope>NUCLEOTIDE SEQUENCE [LARGE SCALE GENOMIC DNA]</scope>
    <source>
        <strain evidence="2 4">PN_563</strain>
    </source>
</reference>
<sequence length="75" mass="8817">MFGDYPLITFCNFAALPCYFARQKAQIALDNALAKWHKKTENQKQGWFNTMHGYQKHVNKQLAEQELDNQIKKDV</sequence>
<proteinExistence type="predicted"/>